<organism evidence="2 3">
    <name type="scientific">Thalassiosira oceanica</name>
    <name type="common">Marine diatom</name>
    <dbReference type="NCBI Taxonomy" id="159749"/>
    <lineage>
        <taxon>Eukaryota</taxon>
        <taxon>Sar</taxon>
        <taxon>Stramenopiles</taxon>
        <taxon>Ochrophyta</taxon>
        <taxon>Bacillariophyta</taxon>
        <taxon>Coscinodiscophyceae</taxon>
        <taxon>Thalassiosirophycidae</taxon>
        <taxon>Thalassiosirales</taxon>
        <taxon>Thalassiosiraceae</taxon>
        <taxon>Thalassiosira</taxon>
    </lineage>
</organism>
<feature type="compositionally biased region" description="Polar residues" evidence="1">
    <location>
        <begin position="19"/>
        <end position="35"/>
    </location>
</feature>
<gene>
    <name evidence="2" type="ORF">THAOC_35687</name>
</gene>
<reference evidence="2 3" key="1">
    <citation type="journal article" date="2012" name="Genome Biol.">
        <title>Genome and low-iron response of an oceanic diatom adapted to chronic iron limitation.</title>
        <authorList>
            <person name="Lommer M."/>
            <person name="Specht M."/>
            <person name="Roy A.S."/>
            <person name="Kraemer L."/>
            <person name="Andreson R."/>
            <person name="Gutowska M.A."/>
            <person name="Wolf J."/>
            <person name="Bergner S.V."/>
            <person name="Schilhabel M.B."/>
            <person name="Klostermeier U.C."/>
            <person name="Beiko R.G."/>
            <person name="Rosenstiel P."/>
            <person name="Hippler M."/>
            <person name="Laroche J."/>
        </authorList>
    </citation>
    <scope>NUCLEOTIDE SEQUENCE [LARGE SCALE GENOMIC DNA]</scope>
    <source>
        <strain evidence="2 3">CCMP1005</strain>
    </source>
</reference>
<protein>
    <submittedName>
        <fullName evidence="2">Uncharacterized protein</fullName>
    </submittedName>
</protein>
<feature type="region of interest" description="Disordered" evidence="1">
    <location>
        <begin position="1"/>
        <end position="56"/>
    </location>
</feature>
<evidence type="ECO:0000313" key="2">
    <source>
        <dbReference type="EMBL" id="EJK45688.1"/>
    </source>
</evidence>
<dbReference type="Proteomes" id="UP000266841">
    <property type="component" value="Unassembled WGS sequence"/>
</dbReference>
<sequence>MTSPTLRGDPVPADPPRLSATSTPAPSPEGSTSTPRGPRGMVSVIDSKDGMAGPARLRLPMQPFGQRLEEWSSSGGVFPFDSGLVDVGPGGCWGSPSPRGTLERSSPGRPCWVFAAVAIPTVLRGAPLKTRKIHGSEDASDRSKPEDDLPVRGLPTIQPPGLSLLHLHRDSGRRYAGGSDLAKLASCWRALGRLGPPSAVSGTRFVDVVYAGKASRGALPPRFESVRGSNGSNVGFPCVKGEGPSTPKVCDSIDDPESVPGLLIHA</sequence>
<name>K0R0K2_THAOC</name>
<feature type="compositionally biased region" description="Basic and acidic residues" evidence="1">
    <location>
        <begin position="134"/>
        <end position="150"/>
    </location>
</feature>
<feature type="non-terminal residue" evidence="2">
    <location>
        <position position="266"/>
    </location>
</feature>
<comment type="caution">
    <text evidence="2">The sequence shown here is derived from an EMBL/GenBank/DDBJ whole genome shotgun (WGS) entry which is preliminary data.</text>
</comment>
<feature type="region of interest" description="Disordered" evidence="1">
    <location>
        <begin position="130"/>
        <end position="155"/>
    </location>
</feature>
<dbReference type="AlphaFoldDB" id="K0R0K2"/>
<proteinExistence type="predicted"/>
<accession>K0R0K2</accession>
<evidence type="ECO:0000256" key="1">
    <source>
        <dbReference type="SAM" id="MobiDB-lite"/>
    </source>
</evidence>
<dbReference type="EMBL" id="AGNL01048337">
    <property type="protein sequence ID" value="EJK45688.1"/>
    <property type="molecule type" value="Genomic_DNA"/>
</dbReference>
<evidence type="ECO:0000313" key="3">
    <source>
        <dbReference type="Proteomes" id="UP000266841"/>
    </source>
</evidence>
<keyword evidence="3" id="KW-1185">Reference proteome</keyword>